<protein>
    <recommendedName>
        <fullName evidence="8">Ribonuclease VapC</fullName>
        <shortName evidence="8">RNase VapC</shortName>
        <ecNumber evidence="8">3.1.-.-</ecNumber>
    </recommendedName>
    <alternativeName>
        <fullName evidence="8">Toxin VapC</fullName>
    </alternativeName>
</protein>
<dbReference type="AlphaFoldDB" id="A0A2P7U2W6"/>
<keyword evidence="8" id="KW-0800">Toxin</keyword>
<feature type="binding site" evidence="8">
    <location>
        <position position="5"/>
    </location>
    <ligand>
        <name>Mg(2+)</name>
        <dbReference type="ChEBI" id="CHEBI:18420"/>
    </ligand>
</feature>
<feature type="binding site" evidence="8">
    <location>
        <position position="104"/>
    </location>
    <ligand>
        <name>Mg(2+)</name>
        <dbReference type="ChEBI" id="CHEBI:18420"/>
    </ligand>
</feature>
<dbReference type="PANTHER" id="PTHR33653:SF1">
    <property type="entry name" value="RIBONUCLEASE VAPC2"/>
    <property type="match status" value="1"/>
</dbReference>
<dbReference type="HAMAP" id="MF_00265">
    <property type="entry name" value="VapC_Nob1"/>
    <property type="match status" value="1"/>
</dbReference>
<dbReference type="GO" id="GO:0016787">
    <property type="term" value="F:hydrolase activity"/>
    <property type="evidence" value="ECO:0007669"/>
    <property type="project" value="UniProtKB-KW"/>
</dbReference>
<organism evidence="10 11">
    <name type="scientific">Neisseria iguanae</name>
    <dbReference type="NCBI Taxonomy" id="90242"/>
    <lineage>
        <taxon>Bacteria</taxon>
        <taxon>Pseudomonadati</taxon>
        <taxon>Pseudomonadota</taxon>
        <taxon>Betaproteobacteria</taxon>
        <taxon>Neisseriales</taxon>
        <taxon>Neisseriaceae</taxon>
        <taxon>Neisseria</taxon>
    </lineage>
</organism>
<accession>A0A2P7U2W6</accession>
<dbReference type="InterPro" id="IPR050556">
    <property type="entry name" value="Type_II_TA_system_RNase"/>
</dbReference>
<gene>
    <name evidence="8" type="primary">vapC</name>
    <name evidence="10" type="ORF">C7N83_01150</name>
</gene>
<evidence type="ECO:0000256" key="4">
    <source>
        <dbReference type="ARBA" id="ARBA00022723"/>
    </source>
</evidence>
<sequence>MILLDTNIISEPLRPKPDSAVIAWLDRQPVETLYLSSITVAELRFGIAILPEGGKKWLLLEKLEETILPVFSDRILDFDIEAATTYAKVRATARAAGFTVAAADGYIAAIACYHHMTVATRDTTPFTAAGLKVINPFLGGKK</sequence>
<dbReference type="GO" id="GO:0000287">
    <property type="term" value="F:magnesium ion binding"/>
    <property type="evidence" value="ECO:0007669"/>
    <property type="project" value="UniProtKB-UniRule"/>
</dbReference>
<keyword evidence="4 8" id="KW-0479">Metal-binding</keyword>
<dbReference type="Gene3D" id="3.40.50.1010">
    <property type="entry name" value="5'-nuclease"/>
    <property type="match status" value="1"/>
</dbReference>
<evidence type="ECO:0000256" key="2">
    <source>
        <dbReference type="ARBA" id="ARBA00022649"/>
    </source>
</evidence>
<comment type="caution">
    <text evidence="10">The sequence shown here is derived from an EMBL/GenBank/DDBJ whole genome shotgun (WGS) entry which is preliminary data.</text>
</comment>
<dbReference type="Proteomes" id="UP000241868">
    <property type="component" value="Unassembled WGS sequence"/>
</dbReference>
<evidence type="ECO:0000256" key="3">
    <source>
        <dbReference type="ARBA" id="ARBA00022722"/>
    </source>
</evidence>
<keyword evidence="11" id="KW-1185">Reference proteome</keyword>
<dbReference type="GO" id="GO:0004540">
    <property type="term" value="F:RNA nuclease activity"/>
    <property type="evidence" value="ECO:0007669"/>
    <property type="project" value="InterPro"/>
</dbReference>
<dbReference type="InterPro" id="IPR029060">
    <property type="entry name" value="PIN-like_dom_sf"/>
</dbReference>
<reference evidence="10 11" key="1">
    <citation type="submission" date="2018-03" db="EMBL/GenBank/DDBJ databases">
        <title>Neisseria weixii sp. nov., isolated from the intestinal contents of Tibetan Plateau pika (Ochotona curzoniae) in Yushu, Qinghai Province, China.</title>
        <authorList>
            <person name="Gui Z."/>
        </authorList>
    </citation>
    <scope>NUCLEOTIDE SEQUENCE [LARGE SCALE GENOMIC DNA]</scope>
    <source>
        <strain evidence="10 11">ATCC 51483</strain>
    </source>
</reference>
<evidence type="ECO:0000313" key="10">
    <source>
        <dbReference type="EMBL" id="PSJ81314.1"/>
    </source>
</evidence>
<dbReference type="EMBL" id="PXYY01000004">
    <property type="protein sequence ID" value="PSJ81314.1"/>
    <property type="molecule type" value="Genomic_DNA"/>
</dbReference>
<keyword evidence="5 8" id="KW-0378">Hydrolase</keyword>
<dbReference type="PANTHER" id="PTHR33653">
    <property type="entry name" value="RIBONUCLEASE VAPC2"/>
    <property type="match status" value="1"/>
</dbReference>
<keyword evidence="6 8" id="KW-0460">Magnesium</keyword>
<comment type="similarity">
    <text evidence="7 8">Belongs to the PINc/VapC protein family.</text>
</comment>
<evidence type="ECO:0000256" key="5">
    <source>
        <dbReference type="ARBA" id="ARBA00022801"/>
    </source>
</evidence>
<dbReference type="GO" id="GO:0090729">
    <property type="term" value="F:toxin activity"/>
    <property type="evidence" value="ECO:0007669"/>
    <property type="project" value="UniProtKB-KW"/>
</dbReference>
<comment type="function">
    <text evidence="8">Toxic component of a toxin-antitoxin (TA) system. An RNase.</text>
</comment>
<dbReference type="EC" id="3.1.-.-" evidence="8"/>
<keyword evidence="2 8" id="KW-1277">Toxin-antitoxin system</keyword>
<evidence type="ECO:0000256" key="1">
    <source>
        <dbReference type="ARBA" id="ARBA00001946"/>
    </source>
</evidence>
<dbReference type="OrthoDB" id="9804823at2"/>
<evidence type="ECO:0000256" key="6">
    <source>
        <dbReference type="ARBA" id="ARBA00022842"/>
    </source>
</evidence>
<evidence type="ECO:0000313" key="11">
    <source>
        <dbReference type="Proteomes" id="UP000241868"/>
    </source>
</evidence>
<evidence type="ECO:0000256" key="7">
    <source>
        <dbReference type="ARBA" id="ARBA00038093"/>
    </source>
</evidence>
<dbReference type="Pfam" id="PF01850">
    <property type="entry name" value="PIN"/>
    <property type="match status" value="1"/>
</dbReference>
<name>A0A2P7U2W6_9NEIS</name>
<dbReference type="RefSeq" id="WP_106740014.1">
    <property type="nucleotide sequence ID" value="NZ_PXYY01000004.1"/>
</dbReference>
<dbReference type="InterPro" id="IPR002716">
    <property type="entry name" value="PIN_dom"/>
</dbReference>
<evidence type="ECO:0000259" key="9">
    <source>
        <dbReference type="Pfam" id="PF01850"/>
    </source>
</evidence>
<feature type="domain" description="PIN" evidence="9">
    <location>
        <begin position="2"/>
        <end position="124"/>
    </location>
</feature>
<dbReference type="CDD" id="cd18731">
    <property type="entry name" value="PIN_NgFitB-like"/>
    <property type="match status" value="1"/>
</dbReference>
<dbReference type="InterPro" id="IPR022907">
    <property type="entry name" value="VapC_family"/>
</dbReference>
<keyword evidence="3 8" id="KW-0540">Nuclease</keyword>
<dbReference type="SUPFAM" id="SSF88723">
    <property type="entry name" value="PIN domain-like"/>
    <property type="match status" value="1"/>
</dbReference>
<evidence type="ECO:0000256" key="8">
    <source>
        <dbReference type="HAMAP-Rule" id="MF_00265"/>
    </source>
</evidence>
<comment type="cofactor">
    <cofactor evidence="1 8">
        <name>Mg(2+)</name>
        <dbReference type="ChEBI" id="CHEBI:18420"/>
    </cofactor>
</comment>
<proteinExistence type="inferred from homology"/>